<evidence type="ECO:0000313" key="2">
    <source>
        <dbReference type="Proteomes" id="UP000475862"/>
    </source>
</evidence>
<name>A0A6G0TCC4_APHGL</name>
<proteinExistence type="predicted"/>
<sequence length="180" mass="20734">MVNASSNVTLFVDFEKQLKNLKILLQNILLHNLHSQMLENIIITLAVAVRTAITRSVKECLIAFTYNFVERYANESSLTRSISLHLLTVSKRRNVSPTLNKVDRHFAINILFNKLSLTFILYSSQQIATLVTSVHSQTCPHCHLKTKKKQLEPWYNDTIVNIIGIIYFNNLKNIKNPIKR</sequence>
<keyword evidence="2" id="KW-1185">Reference proteome</keyword>
<protein>
    <submittedName>
        <fullName evidence="1">Uncharacterized protein</fullName>
    </submittedName>
</protein>
<dbReference type="Proteomes" id="UP000475862">
    <property type="component" value="Unassembled WGS sequence"/>
</dbReference>
<reference evidence="1 2" key="1">
    <citation type="submission" date="2019-08" db="EMBL/GenBank/DDBJ databases">
        <title>The genome of the soybean aphid Biotype 1, its phylome, world population structure and adaptation to the North American continent.</title>
        <authorList>
            <person name="Giordano R."/>
            <person name="Donthu R.K."/>
            <person name="Hernandez A.G."/>
            <person name="Wright C.L."/>
            <person name="Zimin A.V."/>
        </authorList>
    </citation>
    <scope>NUCLEOTIDE SEQUENCE [LARGE SCALE GENOMIC DNA]</scope>
    <source>
        <tissue evidence="1">Whole aphids</tissue>
    </source>
</reference>
<dbReference type="EMBL" id="VYZN01000044">
    <property type="protein sequence ID" value="KAE9529768.1"/>
    <property type="molecule type" value="Genomic_DNA"/>
</dbReference>
<comment type="caution">
    <text evidence="1">The sequence shown here is derived from an EMBL/GenBank/DDBJ whole genome shotgun (WGS) entry which is preliminary data.</text>
</comment>
<organism evidence="1 2">
    <name type="scientific">Aphis glycines</name>
    <name type="common">Soybean aphid</name>
    <dbReference type="NCBI Taxonomy" id="307491"/>
    <lineage>
        <taxon>Eukaryota</taxon>
        <taxon>Metazoa</taxon>
        <taxon>Ecdysozoa</taxon>
        <taxon>Arthropoda</taxon>
        <taxon>Hexapoda</taxon>
        <taxon>Insecta</taxon>
        <taxon>Pterygota</taxon>
        <taxon>Neoptera</taxon>
        <taxon>Paraneoptera</taxon>
        <taxon>Hemiptera</taxon>
        <taxon>Sternorrhyncha</taxon>
        <taxon>Aphidomorpha</taxon>
        <taxon>Aphidoidea</taxon>
        <taxon>Aphididae</taxon>
        <taxon>Aphidini</taxon>
        <taxon>Aphis</taxon>
        <taxon>Aphis</taxon>
    </lineage>
</organism>
<gene>
    <name evidence="1" type="ORF">AGLY_011864</name>
</gene>
<accession>A0A6G0TCC4</accession>
<evidence type="ECO:0000313" key="1">
    <source>
        <dbReference type="EMBL" id="KAE9529768.1"/>
    </source>
</evidence>
<dbReference type="AlphaFoldDB" id="A0A6G0TCC4"/>